<dbReference type="Proteomes" id="UP000724672">
    <property type="component" value="Unassembled WGS sequence"/>
</dbReference>
<comment type="subunit">
    <text evidence="12">Homodimer.</text>
</comment>
<dbReference type="PANTHER" id="PTHR10584">
    <property type="entry name" value="SUGAR KINASE"/>
    <property type="match status" value="1"/>
</dbReference>
<feature type="active site" description="Proton acceptor" evidence="12">
    <location>
        <position position="252"/>
    </location>
</feature>
<evidence type="ECO:0000256" key="13">
    <source>
        <dbReference type="PIRNR" id="PIRNR000535"/>
    </source>
</evidence>
<evidence type="ECO:0000256" key="9">
    <source>
        <dbReference type="ARBA" id="ARBA00022842"/>
    </source>
</evidence>
<evidence type="ECO:0000313" key="16">
    <source>
        <dbReference type="Proteomes" id="UP000724672"/>
    </source>
</evidence>
<dbReference type="GO" id="GO:0009024">
    <property type="term" value="F:tagatose-6-phosphate kinase activity"/>
    <property type="evidence" value="ECO:0007669"/>
    <property type="project" value="UniProtKB-EC"/>
</dbReference>
<dbReference type="HAMAP" id="MF_01987">
    <property type="entry name" value="Ribokinase"/>
    <property type="match status" value="1"/>
</dbReference>
<evidence type="ECO:0000256" key="5">
    <source>
        <dbReference type="ARBA" id="ARBA00022723"/>
    </source>
</evidence>
<dbReference type="InterPro" id="IPR002139">
    <property type="entry name" value="Ribo/fructo_kinase"/>
</dbReference>
<dbReference type="GO" id="GO:0005829">
    <property type="term" value="C:cytosol"/>
    <property type="evidence" value="ECO:0007669"/>
    <property type="project" value="TreeGrafter"/>
</dbReference>
<comment type="similarity">
    <text evidence="12">Belongs to the carbohydrate kinase PfkB family. Ribokinase subfamily.</text>
</comment>
<comment type="pathway">
    <text evidence="12">Carbohydrate metabolism; D-ribose degradation; D-ribose 5-phosphate from beta-D-ribopyranose: step 2/2.</text>
</comment>
<feature type="binding site" evidence="12">
    <location>
        <position position="252"/>
    </location>
    <ligand>
        <name>substrate</name>
    </ligand>
</feature>
<feature type="binding site" evidence="12">
    <location>
        <begin position="39"/>
        <end position="43"/>
    </location>
    <ligand>
        <name>substrate</name>
    </ligand>
</feature>
<feature type="binding site" evidence="12">
    <location>
        <begin position="11"/>
        <end position="13"/>
    </location>
    <ligand>
        <name>substrate</name>
    </ligand>
</feature>
<evidence type="ECO:0000256" key="6">
    <source>
        <dbReference type="ARBA" id="ARBA00022741"/>
    </source>
</evidence>
<sequence length="303" mass="32682">MSDILVIGSLNMDLVTVTNRMPTVGETIIGKRFDQIPGGKGANQAAAMARLNGNVTMIGRVGEDLFGKALIESLKKDGVNVNFIKEDKKLSTGIATITVDGDGNNSIIVIPGANYGVDKDDIDENINLFNKSKIVLSQLEIPIDTVEYCLKIAKENGNYTILNPAPAKVLSYNLIKNIDLLTPNETELEIISGMKINNFDDVIKASKLLIDKGVKELIVTLGSEGSLYINKDIEKKFNAYKVDAVDTTAAGDSFNGGIVVSVIEGKSMDEAIDFASKVGALTVMKEGAQSSLPYRDEIDNFKE</sequence>
<gene>
    <name evidence="12 15" type="primary">rbsK</name>
    <name evidence="15" type="ORF">GOQ27_10240</name>
</gene>
<dbReference type="InterPro" id="IPR002173">
    <property type="entry name" value="Carboh/pur_kinase_PfkB_CS"/>
</dbReference>
<dbReference type="PRINTS" id="PR00990">
    <property type="entry name" value="RIBOKINASE"/>
</dbReference>
<feature type="binding site" evidence="12">
    <location>
        <position position="184"/>
    </location>
    <ligand>
        <name>ATP</name>
        <dbReference type="ChEBI" id="CHEBI:30616"/>
    </ligand>
</feature>
<evidence type="ECO:0000259" key="14">
    <source>
        <dbReference type="Pfam" id="PF00294"/>
    </source>
</evidence>
<dbReference type="InterPro" id="IPR017583">
    <property type="entry name" value="Tagatose/fructose_Pkinase"/>
</dbReference>
<comment type="subcellular location">
    <subcellularLocation>
        <location evidence="12">Cytoplasm</location>
    </subcellularLocation>
</comment>
<feature type="binding site" evidence="12">
    <location>
        <begin position="220"/>
        <end position="225"/>
    </location>
    <ligand>
        <name>ATP</name>
        <dbReference type="ChEBI" id="CHEBI:30616"/>
    </ligand>
</feature>
<keyword evidence="9 12" id="KW-0460">Magnesium</keyword>
<organism evidence="15 16">
    <name type="scientific">Anaeromonas frigoriresistens</name>
    <dbReference type="NCBI Taxonomy" id="2683708"/>
    <lineage>
        <taxon>Bacteria</taxon>
        <taxon>Bacillati</taxon>
        <taxon>Bacillota</taxon>
        <taxon>Tissierellia</taxon>
        <taxon>Tissierellales</taxon>
        <taxon>Thermohalobacteraceae</taxon>
        <taxon>Anaeromonas</taxon>
    </lineage>
</organism>
<feature type="binding site" evidence="12">
    <location>
        <position position="291"/>
    </location>
    <ligand>
        <name>K(+)</name>
        <dbReference type="ChEBI" id="CHEBI:29103"/>
    </ligand>
</feature>
<evidence type="ECO:0000256" key="3">
    <source>
        <dbReference type="ARBA" id="ARBA00016943"/>
    </source>
</evidence>
<comment type="catalytic activity">
    <reaction evidence="12">
        <text>D-ribose + ATP = D-ribose 5-phosphate + ADP + H(+)</text>
        <dbReference type="Rhea" id="RHEA:13697"/>
        <dbReference type="ChEBI" id="CHEBI:15378"/>
        <dbReference type="ChEBI" id="CHEBI:30616"/>
        <dbReference type="ChEBI" id="CHEBI:47013"/>
        <dbReference type="ChEBI" id="CHEBI:78346"/>
        <dbReference type="ChEBI" id="CHEBI:456216"/>
        <dbReference type="EC" id="2.7.1.15"/>
    </reaction>
</comment>
<dbReference type="CDD" id="cd01174">
    <property type="entry name" value="ribokinase"/>
    <property type="match status" value="1"/>
</dbReference>
<comment type="caution">
    <text evidence="15">The sequence shown here is derived from an EMBL/GenBank/DDBJ whole genome shotgun (WGS) entry which is preliminary data.</text>
</comment>
<keyword evidence="5 12" id="KW-0479">Metal-binding</keyword>
<keyword evidence="10 12" id="KW-0630">Potassium</keyword>
<feature type="domain" description="Carbohydrate kinase PfkB" evidence="14">
    <location>
        <begin position="1"/>
        <end position="293"/>
    </location>
</feature>
<dbReference type="Pfam" id="PF00294">
    <property type="entry name" value="PfkB"/>
    <property type="match status" value="1"/>
</dbReference>
<evidence type="ECO:0000256" key="7">
    <source>
        <dbReference type="ARBA" id="ARBA00022777"/>
    </source>
</evidence>
<keyword evidence="8 12" id="KW-0067">ATP-binding</keyword>
<feature type="binding site" evidence="12">
    <location>
        <position position="282"/>
    </location>
    <ligand>
        <name>K(+)</name>
        <dbReference type="ChEBI" id="CHEBI:29103"/>
    </ligand>
</feature>
<dbReference type="RefSeq" id="WP_203366771.1">
    <property type="nucleotide sequence ID" value="NZ_WSFT01000038.1"/>
</dbReference>
<dbReference type="NCBIfam" id="TIGR02152">
    <property type="entry name" value="D_ribokin_bact"/>
    <property type="match status" value="1"/>
</dbReference>
<comment type="function">
    <text evidence="12">Catalyzes the phosphorylation of ribose at O-5 in a reaction requiring ATP and magnesium. The resulting D-ribose-5-phosphate can then be used either for sythesis of nucleotides, histidine, and tryptophan, or as a component of the pentose phosphate pathway.</text>
</comment>
<comment type="caution">
    <text evidence="12">Lacks conserved residue(s) required for the propagation of feature annotation.</text>
</comment>
<dbReference type="GO" id="GO:0019303">
    <property type="term" value="P:D-ribose catabolic process"/>
    <property type="evidence" value="ECO:0007669"/>
    <property type="project" value="UniProtKB-UniRule"/>
</dbReference>
<dbReference type="EMBL" id="WSFT01000038">
    <property type="protein sequence ID" value="MBS4538845.1"/>
    <property type="molecule type" value="Genomic_DNA"/>
</dbReference>
<keyword evidence="13" id="KW-0423">Lactose metabolism</keyword>
<feature type="binding site" evidence="12">
    <location>
        <position position="248"/>
    </location>
    <ligand>
        <name>K(+)</name>
        <dbReference type="ChEBI" id="CHEBI:29103"/>
    </ligand>
</feature>
<dbReference type="EC" id="2.7.1.15" evidence="2 12"/>
<feature type="binding site" evidence="12">
    <location>
        <position position="246"/>
    </location>
    <ligand>
        <name>K(+)</name>
        <dbReference type="ChEBI" id="CHEBI:29103"/>
    </ligand>
</feature>
<evidence type="ECO:0000256" key="8">
    <source>
        <dbReference type="ARBA" id="ARBA00022840"/>
    </source>
</evidence>
<dbReference type="AlphaFoldDB" id="A0A942UVK1"/>
<dbReference type="Gene3D" id="3.40.1190.20">
    <property type="match status" value="1"/>
</dbReference>
<evidence type="ECO:0000256" key="11">
    <source>
        <dbReference type="ARBA" id="ARBA00023277"/>
    </source>
</evidence>
<keyword evidence="4 12" id="KW-0808">Transferase</keyword>
<comment type="cofactor">
    <cofactor evidence="12">
        <name>Mg(2+)</name>
        <dbReference type="ChEBI" id="CHEBI:18420"/>
    </cofactor>
    <text evidence="12">Requires a divalent cation, most likely magnesium in vivo, as an electrophilic catalyst to aid phosphoryl group transfer. It is the chelate of the metal and the nucleotide that is the actual substrate.</text>
</comment>
<comment type="catalytic activity">
    <reaction evidence="13">
        <text>D-tagatofuranose 6-phosphate + ATP = D-tagatofuranose 1,6-bisphosphate + ADP + H(+)</text>
        <dbReference type="Rhea" id="RHEA:12420"/>
        <dbReference type="ChEBI" id="CHEBI:15378"/>
        <dbReference type="ChEBI" id="CHEBI:30616"/>
        <dbReference type="ChEBI" id="CHEBI:58694"/>
        <dbReference type="ChEBI" id="CHEBI:58695"/>
        <dbReference type="ChEBI" id="CHEBI:456216"/>
        <dbReference type="EC" id="2.7.1.144"/>
    </reaction>
</comment>
<feature type="binding site" evidence="12">
    <location>
        <begin position="251"/>
        <end position="252"/>
    </location>
    <ligand>
        <name>ATP</name>
        <dbReference type="ChEBI" id="CHEBI:30616"/>
    </ligand>
</feature>
<evidence type="ECO:0000256" key="4">
    <source>
        <dbReference type="ARBA" id="ARBA00022679"/>
    </source>
</evidence>
<keyword evidence="11 12" id="KW-0119">Carbohydrate metabolism</keyword>
<comment type="similarity">
    <text evidence="1">Belongs to the carbohydrate kinase pfkB family.</text>
</comment>
<dbReference type="GO" id="GO:0005988">
    <property type="term" value="P:lactose metabolic process"/>
    <property type="evidence" value="ECO:0007669"/>
    <property type="project" value="UniProtKB-KW"/>
</dbReference>
<name>A0A942UVK1_9FIRM</name>
<reference evidence="15" key="1">
    <citation type="submission" date="2019-12" db="EMBL/GenBank/DDBJ databases">
        <title>Clostridiaceae gen. nov. sp. nov., isolated from sediment in Xinjiang, China.</title>
        <authorList>
            <person name="Zhang R."/>
        </authorList>
    </citation>
    <scope>NUCLEOTIDE SEQUENCE</scope>
    <source>
        <strain evidence="15">D2Q-11</strain>
    </source>
</reference>
<evidence type="ECO:0000256" key="2">
    <source>
        <dbReference type="ARBA" id="ARBA00012035"/>
    </source>
</evidence>
<keyword evidence="7 12" id="KW-0418">Kinase</keyword>
<feature type="binding site" evidence="12">
    <location>
        <position position="287"/>
    </location>
    <ligand>
        <name>K(+)</name>
        <dbReference type="ChEBI" id="CHEBI:29103"/>
    </ligand>
</feature>
<dbReference type="GO" id="GO:0046872">
    <property type="term" value="F:metal ion binding"/>
    <property type="evidence" value="ECO:0007669"/>
    <property type="project" value="UniProtKB-KW"/>
</dbReference>
<dbReference type="PIRSF" id="PIRSF000535">
    <property type="entry name" value="1PFK/6PFK/LacC"/>
    <property type="match status" value="1"/>
</dbReference>
<protein>
    <recommendedName>
        <fullName evidence="3 12">Ribokinase</fullName>
        <shortName evidence="12">RK</shortName>
        <ecNumber evidence="2 12">2.7.1.15</ecNumber>
    </recommendedName>
</protein>
<evidence type="ECO:0000313" key="15">
    <source>
        <dbReference type="EMBL" id="MBS4538845.1"/>
    </source>
</evidence>
<dbReference type="InterPro" id="IPR029056">
    <property type="entry name" value="Ribokinase-like"/>
</dbReference>
<dbReference type="InterPro" id="IPR011611">
    <property type="entry name" value="PfkB_dom"/>
</dbReference>
<dbReference type="SUPFAM" id="SSF53613">
    <property type="entry name" value="Ribokinase-like"/>
    <property type="match status" value="1"/>
</dbReference>
<keyword evidence="6 12" id="KW-0547">Nucleotide-binding</keyword>
<keyword evidence="12" id="KW-0963">Cytoplasm</keyword>
<evidence type="ECO:0000256" key="10">
    <source>
        <dbReference type="ARBA" id="ARBA00022958"/>
    </source>
</evidence>
<accession>A0A942UVK1</accession>
<evidence type="ECO:0000256" key="1">
    <source>
        <dbReference type="ARBA" id="ARBA00005380"/>
    </source>
</evidence>
<comment type="activity regulation">
    <text evidence="12">Activated by a monovalent cation that binds near, but not in, the active site. The most likely occupant of the site in vivo is potassium. Ion binding induces a conformational change that may alter substrate affinity.</text>
</comment>
<comment type="similarity">
    <text evidence="13">Belongs to the carbohydrate kinase PfkB family. LacC subfamily.</text>
</comment>
<dbReference type="InterPro" id="IPR011877">
    <property type="entry name" value="Ribokinase"/>
</dbReference>
<feature type="binding site" evidence="12">
    <location>
        <position position="285"/>
    </location>
    <ligand>
        <name>K(+)</name>
        <dbReference type="ChEBI" id="CHEBI:29103"/>
    </ligand>
</feature>
<evidence type="ECO:0000256" key="12">
    <source>
        <dbReference type="HAMAP-Rule" id="MF_01987"/>
    </source>
</evidence>
<proteinExistence type="inferred from homology"/>
<keyword evidence="16" id="KW-1185">Reference proteome</keyword>
<dbReference type="GO" id="GO:0005524">
    <property type="term" value="F:ATP binding"/>
    <property type="evidence" value="ECO:0007669"/>
    <property type="project" value="UniProtKB-UniRule"/>
</dbReference>
<comment type="pathway">
    <text evidence="13">Carbohydrate metabolism; D-tagatose 6-phosphate degradation; D-glyceraldehyde 3-phosphate and glycerone phosphate from D-tagatose 6-phosphate: step 1/2.</text>
</comment>
<dbReference type="GO" id="GO:0004747">
    <property type="term" value="F:ribokinase activity"/>
    <property type="evidence" value="ECO:0007669"/>
    <property type="project" value="UniProtKB-UniRule"/>
</dbReference>
<feature type="binding site" evidence="12">
    <location>
        <position position="140"/>
    </location>
    <ligand>
        <name>substrate</name>
    </ligand>
</feature>
<dbReference type="PANTHER" id="PTHR10584:SF166">
    <property type="entry name" value="RIBOKINASE"/>
    <property type="match status" value="1"/>
</dbReference>
<dbReference type="PROSITE" id="PS00584">
    <property type="entry name" value="PFKB_KINASES_2"/>
    <property type="match status" value="1"/>
</dbReference>